<dbReference type="AlphaFoldDB" id="A0A932MQ31"/>
<feature type="domain" description="Core-binding (CB)" evidence="7">
    <location>
        <begin position="76"/>
        <end position="159"/>
    </location>
</feature>
<dbReference type="GO" id="GO:0006310">
    <property type="term" value="P:DNA recombination"/>
    <property type="evidence" value="ECO:0007669"/>
    <property type="project" value="UniProtKB-KW"/>
</dbReference>
<feature type="domain" description="Tyr recombinase" evidence="6">
    <location>
        <begin position="178"/>
        <end position="355"/>
    </location>
</feature>
<dbReference type="InterPro" id="IPR010998">
    <property type="entry name" value="Integrase_recombinase_N"/>
</dbReference>
<evidence type="ECO:0000256" key="3">
    <source>
        <dbReference type="ARBA" id="ARBA00023125"/>
    </source>
</evidence>
<dbReference type="Proteomes" id="UP000782312">
    <property type="component" value="Unassembled WGS sequence"/>
</dbReference>
<dbReference type="InterPro" id="IPR050090">
    <property type="entry name" value="Tyrosine_recombinase_XerCD"/>
</dbReference>
<name>A0A932MQ31_UNCTE</name>
<dbReference type="GO" id="GO:0015074">
    <property type="term" value="P:DNA integration"/>
    <property type="evidence" value="ECO:0007669"/>
    <property type="project" value="UniProtKB-KW"/>
</dbReference>
<dbReference type="SUPFAM" id="SSF56349">
    <property type="entry name" value="DNA breaking-rejoining enzymes"/>
    <property type="match status" value="1"/>
</dbReference>
<reference evidence="8" key="1">
    <citation type="submission" date="2020-07" db="EMBL/GenBank/DDBJ databases">
        <title>Huge and variable diversity of episymbiotic CPR bacteria and DPANN archaea in groundwater ecosystems.</title>
        <authorList>
            <person name="He C.Y."/>
            <person name="Keren R."/>
            <person name="Whittaker M."/>
            <person name="Farag I.F."/>
            <person name="Doudna J."/>
            <person name="Cate J.H.D."/>
            <person name="Banfield J.F."/>
        </authorList>
    </citation>
    <scope>NUCLEOTIDE SEQUENCE</scope>
    <source>
        <strain evidence="8">NC_groundwater_763_Ag_S-0.2um_68_21</strain>
    </source>
</reference>
<sequence length="380" mass="43342">MSVRRRQYRDPATGRESIVWMVDVDFRHPEGRRQRIRRVSPVQTKRGAESYERELRGALLAGRYGREEAPEKRESPRFSEFSKDFLTTYAEANNKPSEVAGKKTTLEKHLVPFFDQARLDGIGSRDVEAYKALKLKEGLSPKTVNNHLAVLGRMLRIARRWELTERVPDIAPLKLPPQEFRFLDSEEADRLIEATDPDWKPMITLALRTGLRLGELRALKWEDVDLKGGRLMVRRAAWRNTIGTPKSGHAREVPLCDQAIATLRGHRHLKGEFVFCAQDGEMRSIPSCKHPLWRARRRAGLPHLGWHTLRHSFASHLVMKGATLKAVQELLGHADIKMTMRYAHLSPDARREAVKLLDGNGTIAALLPQAEGEGRQNLMN</sequence>
<evidence type="ECO:0000259" key="7">
    <source>
        <dbReference type="PROSITE" id="PS51900"/>
    </source>
</evidence>
<dbReference type="GO" id="GO:0003677">
    <property type="term" value="F:DNA binding"/>
    <property type="evidence" value="ECO:0007669"/>
    <property type="project" value="UniProtKB-UniRule"/>
</dbReference>
<dbReference type="InterPro" id="IPR013762">
    <property type="entry name" value="Integrase-like_cat_sf"/>
</dbReference>
<dbReference type="InterPro" id="IPR002104">
    <property type="entry name" value="Integrase_catalytic"/>
</dbReference>
<dbReference type="PANTHER" id="PTHR30349">
    <property type="entry name" value="PHAGE INTEGRASE-RELATED"/>
    <property type="match status" value="1"/>
</dbReference>
<dbReference type="InterPro" id="IPR011010">
    <property type="entry name" value="DNA_brk_join_enz"/>
</dbReference>
<evidence type="ECO:0000313" key="9">
    <source>
        <dbReference type="Proteomes" id="UP000782312"/>
    </source>
</evidence>
<keyword evidence="3 5" id="KW-0238">DNA-binding</keyword>
<dbReference type="InterPro" id="IPR044068">
    <property type="entry name" value="CB"/>
</dbReference>
<evidence type="ECO:0000256" key="1">
    <source>
        <dbReference type="ARBA" id="ARBA00008857"/>
    </source>
</evidence>
<protein>
    <submittedName>
        <fullName evidence="8">Site-specific integrase</fullName>
    </submittedName>
</protein>
<keyword evidence="2" id="KW-0229">DNA integration</keyword>
<evidence type="ECO:0000256" key="4">
    <source>
        <dbReference type="ARBA" id="ARBA00023172"/>
    </source>
</evidence>
<dbReference type="PROSITE" id="PS51898">
    <property type="entry name" value="TYR_RECOMBINASE"/>
    <property type="match status" value="1"/>
</dbReference>
<evidence type="ECO:0000256" key="2">
    <source>
        <dbReference type="ARBA" id="ARBA00022908"/>
    </source>
</evidence>
<dbReference type="Gene3D" id="1.10.150.130">
    <property type="match status" value="1"/>
</dbReference>
<dbReference type="Pfam" id="PF00589">
    <property type="entry name" value="Phage_integrase"/>
    <property type="match status" value="1"/>
</dbReference>
<dbReference type="PANTHER" id="PTHR30349:SF64">
    <property type="entry name" value="PROPHAGE INTEGRASE INTD-RELATED"/>
    <property type="match status" value="1"/>
</dbReference>
<dbReference type="EMBL" id="JACPUR010000041">
    <property type="protein sequence ID" value="MBI3129508.1"/>
    <property type="molecule type" value="Genomic_DNA"/>
</dbReference>
<keyword evidence="4" id="KW-0233">DNA recombination</keyword>
<organism evidence="8 9">
    <name type="scientific">Tectimicrobiota bacterium</name>
    <dbReference type="NCBI Taxonomy" id="2528274"/>
    <lineage>
        <taxon>Bacteria</taxon>
        <taxon>Pseudomonadati</taxon>
        <taxon>Nitrospinota/Tectimicrobiota group</taxon>
        <taxon>Candidatus Tectimicrobiota</taxon>
    </lineage>
</organism>
<comment type="caution">
    <text evidence="8">The sequence shown here is derived from an EMBL/GenBank/DDBJ whole genome shotgun (WGS) entry which is preliminary data.</text>
</comment>
<proteinExistence type="inferred from homology"/>
<dbReference type="PROSITE" id="PS51900">
    <property type="entry name" value="CB"/>
    <property type="match status" value="1"/>
</dbReference>
<evidence type="ECO:0000256" key="5">
    <source>
        <dbReference type="PROSITE-ProRule" id="PRU01248"/>
    </source>
</evidence>
<accession>A0A932MQ31</accession>
<comment type="similarity">
    <text evidence="1">Belongs to the 'phage' integrase family.</text>
</comment>
<evidence type="ECO:0000259" key="6">
    <source>
        <dbReference type="PROSITE" id="PS51898"/>
    </source>
</evidence>
<gene>
    <name evidence="8" type="ORF">HYZ11_18015</name>
</gene>
<dbReference type="Gene3D" id="1.10.443.10">
    <property type="entry name" value="Intergrase catalytic core"/>
    <property type="match status" value="1"/>
</dbReference>
<dbReference type="CDD" id="cd00796">
    <property type="entry name" value="INT_Rci_Hp1_C"/>
    <property type="match status" value="1"/>
</dbReference>
<evidence type="ECO:0000313" key="8">
    <source>
        <dbReference type="EMBL" id="MBI3129508.1"/>
    </source>
</evidence>